<comment type="caution">
    <text evidence="9">The sequence shown here is derived from an EMBL/GenBank/DDBJ whole genome shotgun (WGS) entry which is preliminary data.</text>
</comment>
<dbReference type="InterPro" id="IPR013761">
    <property type="entry name" value="SAM/pointed_sf"/>
</dbReference>
<evidence type="ECO:0000256" key="6">
    <source>
        <dbReference type="SAM" id="MobiDB-lite"/>
    </source>
</evidence>
<feature type="region of interest" description="Disordered" evidence="6">
    <location>
        <begin position="1"/>
        <end position="29"/>
    </location>
</feature>
<feature type="compositionally biased region" description="Low complexity" evidence="6">
    <location>
        <begin position="192"/>
        <end position="208"/>
    </location>
</feature>
<dbReference type="PROSITE" id="PS51433">
    <property type="entry name" value="PNT"/>
    <property type="match status" value="1"/>
</dbReference>
<keyword evidence="4 5" id="KW-0539">Nucleus</keyword>
<dbReference type="InterPro" id="IPR000418">
    <property type="entry name" value="Ets_dom"/>
</dbReference>
<evidence type="ECO:0000256" key="1">
    <source>
        <dbReference type="ARBA" id="ARBA00004123"/>
    </source>
</evidence>
<dbReference type="PROSITE" id="PS00346">
    <property type="entry name" value="ETS_DOMAIN_2"/>
    <property type="match status" value="1"/>
</dbReference>
<dbReference type="Pfam" id="PF02198">
    <property type="entry name" value="SAM_PNT"/>
    <property type="match status" value="1"/>
</dbReference>
<reference evidence="9 10" key="1">
    <citation type="journal article" date="2018" name="Elife">
        <title>Firefly genomes illuminate parallel origins of bioluminescence in beetles.</title>
        <authorList>
            <person name="Fallon T.R."/>
            <person name="Lower S.E."/>
            <person name="Chang C.H."/>
            <person name="Bessho-Uehara M."/>
            <person name="Martin G.J."/>
            <person name="Bewick A.J."/>
            <person name="Behringer M."/>
            <person name="Debat H.J."/>
            <person name="Wong I."/>
            <person name="Day J.C."/>
            <person name="Suvorov A."/>
            <person name="Silva C.J."/>
            <person name="Stanger-Hall K.F."/>
            <person name="Hall D.W."/>
            <person name="Schmitz R.J."/>
            <person name="Nelson D.R."/>
            <person name="Lewis S.M."/>
            <person name="Shigenobu S."/>
            <person name="Bybee S.M."/>
            <person name="Larracuente A.M."/>
            <person name="Oba Y."/>
            <person name="Weng J.K."/>
        </authorList>
    </citation>
    <scope>NUCLEOTIDE SEQUENCE [LARGE SCALE GENOMIC DNA]</scope>
    <source>
        <strain evidence="9">1611_PpyrPB1</strain>
        <tissue evidence="9">Whole body</tissue>
    </source>
</reference>
<comment type="subcellular location">
    <subcellularLocation>
        <location evidence="1 5">Nucleus</location>
    </subcellularLocation>
</comment>
<dbReference type="AlphaFoldDB" id="A0A5N4AQF9"/>
<feature type="compositionally biased region" description="Low complexity" evidence="6">
    <location>
        <begin position="221"/>
        <end position="233"/>
    </location>
</feature>
<dbReference type="PROSITE" id="PS50061">
    <property type="entry name" value="ETS_DOMAIN_3"/>
    <property type="match status" value="1"/>
</dbReference>
<feature type="compositionally biased region" description="Polar residues" evidence="6">
    <location>
        <begin position="249"/>
        <end position="262"/>
    </location>
</feature>
<protein>
    <recommendedName>
        <fullName evidence="11">ETS domain-containing protein</fullName>
    </recommendedName>
</protein>
<dbReference type="PROSITE" id="PS00345">
    <property type="entry name" value="ETS_DOMAIN_1"/>
    <property type="match status" value="1"/>
</dbReference>
<dbReference type="PANTHER" id="PTHR11849:SF304">
    <property type="entry name" value="DNA-BINDING PROTEIN D-ETS-3"/>
    <property type="match status" value="1"/>
</dbReference>
<feature type="region of interest" description="Disordered" evidence="6">
    <location>
        <begin position="192"/>
        <end position="272"/>
    </location>
</feature>
<dbReference type="Gene3D" id="1.10.150.50">
    <property type="entry name" value="Transcription Factor, Ets-1"/>
    <property type="match status" value="1"/>
</dbReference>
<dbReference type="CDD" id="cd08203">
    <property type="entry name" value="SAM_PNT"/>
    <property type="match status" value="1"/>
</dbReference>
<dbReference type="GO" id="GO:0005634">
    <property type="term" value="C:nucleus"/>
    <property type="evidence" value="ECO:0007669"/>
    <property type="project" value="UniProtKB-SubCell"/>
</dbReference>
<evidence type="ECO:0000259" key="7">
    <source>
        <dbReference type="PROSITE" id="PS50061"/>
    </source>
</evidence>
<feature type="compositionally biased region" description="Low complexity" evidence="6">
    <location>
        <begin position="1"/>
        <end position="21"/>
    </location>
</feature>
<evidence type="ECO:0000313" key="9">
    <source>
        <dbReference type="EMBL" id="KAB0799567.1"/>
    </source>
</evidence>
<comment type="similarity">
    <text evidence="2 5">Belongs to the ETS family.</text>
</comment>
<evidence type="ECO:0000256" key="5">
    <source>
        <dbReference type="RuleBase" id="RU004019"/>
    </source>
</evidence>
<evidence type="ECO:0000256" key="3">
    <source>
        <dbReference type="ARBA" id="ARBA00023125"/>
    </source>
</evidence>
<evidence type="ECO:0008006" key="11">
    <source>
        <dbReference type="Google" id="ProtNLM"/>
    </source>
</evidence>
<dbReference type="GO" id="GO:0043565">
    <property type="term" value="F:sequence-specific DNA binding"/>
    <property type="evidence" value="ECO:0007669"/>
    <property type="project" value="InterPro"/>
</dbReference>
<dbReference type="SUPFAM" id="SSF47769">
    <property type="entry name" value="SAM/Pointed domain"/>
    <property type="match status" value="1"/>
</dbReference>
<dbReference type="GO" id="GO:0030154">
    <property type="term" value="P:cell differentiation"/>
    <property type="evidence" value="ECO:0007669"/>
    <property type="project" value="TreeGrafter"/>
</dbReference>
<dbReference type="OrthoDB" id="10067219at2759"/>
<dbReference type="FunFam" id="1.10.10.10:FF:000039">
    <property type="entry name" value="Friend leukemia integration 1 transcription factor"/>
    <property type="match status" value="1"/>
</dbReference>
<evidence type="ECO:0000313" key="10">
    <source>
        <dbReference type="Proteomes" id="UP000327044"/>
    </source>
</evidence>
<dbReference type="InterPro" id="IPR036390">
    <property type="entry name" value="WH_DNA-bd_sf"/>
</dbReference>
<evidence type="ECO:0000256" key="2">
    <source>
        <dbReference type="ARBA" id="ARBA00005562"/>
    </source>
</evidence>
<organism evidence="9 10">
    <name type="scientific">Photinus pyralis</name>
    <name type="common">Common eastern firefly</name>
    <name type="synonym">Lampyris pyralis</name>
    <dbReference type="NCBI Taxonomy" id="7054"/>
    <lineage>
        <taxon>Eukaryota</taxon>
        <taxon>Metazoa</taxon>
        <taxon>Ecdysozoa</taxon>
        <taxon>Arthropoda</taxon>
        <taxon>Hexapoda</taxon>
        <taxon>Insecta</taxon>
        <taxon>Pterygota</taxon>
        <taxon>Neoptera</taxon>
        <taxon>Endopterygota</taxon>
        <taxon>Coleoptera</taxon>
        <taxon>Polyphaga</taxon>
        <taxon>Elateriformia</taxon>
        <taxon>Elateroidea</taxon>
        <taxon>Lampyridae</taxon>
        <taxon>Lampyrinae</taxon>
        <taxon>Photinus</taxon>
    </lineage>
</organism>
<gene>
    <name evidence="9" type="ORF">PPYR_07447</name>
</gene>
<dbReference type="InterPro" id="IPR003118">
    <property type="entry name" value="Pointed_dom"/>
</dbReference>
<feature type="domain" description="ETS" evidence="7">
    <location>
        <begin position="394"/>
        <end position="474"/>
    </location>
</feature>
<dbReference type="InterPro" id="IPR036388">
    <property type="entry name" value="WH-like_DNA-bd_sf"/>
</dbReference>
<dbReference type="Pfam" id="PF00178">
    <property type="entry name" value="Ets"/>
    <property type="match status" value="1"/>
</dbReference>
<dbReference type="SMART" id="SM00413">
    <property type="entry name" value="ETS"/>
    <property type="match status" value="1"/>
</dbReference>
<dbReference type="GO" id="GO:0000981">
    <property type="term" value="F:DNA-binding transcription factor activity, RNA polymerase II-specific"/>
    <property type="evidence" value="ECO:0007669"/>
    <property type="project" value="TreeGrafter"/>
</dbReference>
<dbReference type="InterPro" id="IPR046328">
    <property type="entry name" value="ETS_fam"/>
</dbReference>
<dbReference type="SMART" id="SM00251">
    <property type="entry name" value="SAM_PNT"/>
    <property type="match status" value="1"/>
</dbReference>
<dbReference type="InParanoid" id="A0A5N4AQF9"/>
<feature type="domain" description="PNT" evidence="8">
    <location>
        <begin position="266"/>
        <end position="353"/>
    </location>
</feature>
<accession>A0A5N4AQF9</accession>
<sequence>MIASKTESSASSSETSPEDATQQISHNDKIEEDALLSRLKSSELLKHLLSGTVRKLEQPSVLNEECNESPPPYDTKISVSQCKKANFLREKSQTVTQVSLKYKTKIEVNNFSASDDYSTVKTNSRVVSSVSSDKNVTMYEKCDDKDSEFSSARCHLPTNEVQNDDLPIFPKEILENETMDYILAEAQRSLNIQSPPSSHISQESDSSENIPGPSSSYHYRTPSPKTTSSYSPTLSVPSRSVSAIPGELKNSSDNESLIGNLNSSEDDSSDGDIDNAMVLVPSDPLEWTADHIKSWLTWATKKFGLNPIPETAKLPESGSALCEMSRAEFETFAGTPRAGALLAKHIAHLRHSVTGRASSPLNIDAKISDDEDKDPYQLLNAASSRLVAQGSGQIQLWQFLLELLGDSANSACITWEGTNGEFKLTDPDEVARRWGERKSKPNMNYDKLSRALRYYYDKNIMSKVHGKRYAYKFDFHGLMAACQAQAQGQGEMVTGYHKYQPHQSELGAALYPAGPGGTPKIPSILPPTTQHSQTGLFPPPAYWPYSPTSFDPRGPPFN</sequence>
<dbReference type="Proteomes" id="UP000327044">
    <property type="component" value="Unassembled WGS sequence"/>
</dbReference>
<proteinExistence type="inferred from homology"/>
<dbReference type="EMBL" id="VVIM01000005">
    <property type="protein sequence ID" value="KAB0799567.1"/>
    <property type="molecule type" value="Genomic_DNA"/>
</dbReference>
<dbReference type="Gene3D" id="1.10.10.10">
    <property type="entry name" value="Winged helix-like DNA-binding domain superfamily/Winged helix DNA-binding domain"/>
    <property type="match status" value="1"/>
</dbReference>
<evidence type="ECO:0000256" key="4">
    <source>
        <dbReference type="ARBA" id="ARBA00023242"/>
    </source>
</evidence>
<evidence type="ECO:0000259" key="8">
    <source>
        <dbReference type="PROSITE" id="PS51433"/>
    </source>
</evidence>
<dbReference type="PRINTS" id="PR00454">
    <property type="entry name" value="ETSDOMAIN"/>
</dbReference>
<keyword evidence="3 5" id="KW-0238">DNA-binding</keyword>
<dbReference type="PANTHER" id="PTHR11849">
    <property type="entry name" value="ETS"/>
    <property type="match status" value="1"/>
</dbReference>
<dbReference type="SUPFAM" id="SSF46785">
    <property type="entry name" value="Winged helix' DNA-binding domain"/>
    <property type="match status" value="1"/>
</dbReference>
<name>A0A5N4AQF9_PHOPY</name>
<keyword evidence="10" id="KW-1185">Reference proteome</keyword>